<keyword evidence="3" id="KW-0012">Acyltransferase</keyword>
<reference evidence="5" key="1">
    <citation type="journal article" date="2014" name="Science">
        <title>Ancient hybridizations among the ancestral genomes of bread wheat.</title>
        <authorList>
            <consortium name="International Wheat Genome Sequencing Consortium,"/>
            <person name="Marcussen T."/>
            <person name="Sandve S.R."/>
            <person name="Heier L."/>
            <person name="Spannagl M."/>
            <person name="Pfeifer M."/>
            <person name="Jakobsen K.S."/>
            <person name="Wulff B.B."/>
            <person name="Steuernagel B."/>
            <person name="Mayer K.F."/>
            <person name="Olsen O.A."/>
        </authorList>
    </citation>
    <scope>NUCLEOTIDE SEQUENCE [LARGE SCALE GENOMIC DNA]</scope>
    <source>
        <strain evidence="5">cv. AL8/78</strain>
    </source>
</reference>
<reference evidence="4" key="4">
    <citation type="submission" date="2019-03" db="UniProtKB">
        <authorList>
            <consortium name="EnsemblPlants"/>
        </authorList>
    </citation>
    <scope>IDENTIFICATION</scope>
</reference>
<dbReference type="Pfam" id="PF02458">
    <property type="entry name" value="Transferase"/>
    <property type="match status" value="1"/>
</dbReference>
<dbReference type="PANTHER" id="PTHR31642">
    <property type="entry name" value="TRICHOTHECENE 3-O-ACETYLTRANSFERASE"/>
    <property type="match status" value="1"/>
</dbReference>
<dbReference type="STRING" id="200361.A0A453MRP3"/>
<dbReference type="InterPro" id="IPR050317">
    <property type="entry name" value="Plant_Fungal_Acyltransferase"/>
</dbReference>
<reference evidence="4" key="5">
    <citation type="journal article" date="2021" name="G3 (Bethesda)">
        <title>Aegilops tauschii genome assembly Aet v5.0 features greater sequence contiguity and improved annotation.</title>
        <authorList>
            <person name="Wang L."/>
            <person name="Zhu T."/>
            <person name="Rodriguez J.C."/>
            <person name="Deal K.R."/>
            <person name="Dubcovsky J."/>
            <person name="McGuire P.E."/>
            <person name="Lux T."/>
            <person name="Spannagl M."/>
            <person name="Mayer K.F.X."/>
            <person name="Baldrich P."/>
            <person name="Meyers B.C."/>
            <person name="Huo N."/>
            <person name="Gu Y.Q."/>
            <person name="Zhou H."/>
            <person name="Devos K.M."/>
            <person name="Bennetzen J.L."/>
            <person name="Unver T."/>
            <person name="Budak H."/>
            <person name="Gulick P.J."/>
            <person name="Galiba G."/>
            <person name="Kalapos B."/>
            <person name="Nelson D.R."/>
            <person name="Li P."/>
            <person name="You F.M."/>
            <person name="Luo M.C."/>
            <person name="Dvorak J."/>
        </authorList>
    </citation>
    <scope>NUCLEOTIDE SEQUENCE [LARGE SCALE GENOMIC DNA]</scope>
    <source>
        <strain evidence="4">cv. AL8/78</strain>
    </source>
</reference>
<evidence type="ECO:0000313" key="4">
    <source>
        <dbReference type="EnsemblPlants" id="AET6Gv20051100.3"/>
    </source>
</evidence>
<evidence type="ECO:0000256" key="1">
    <source>
        <dbReference type="ARBA" id="ARBA00009861"/>
    </source>
</evidence>
<evidence type="ECO:0000256" key="3">
    <source>
        <dbReference type="ARBA" id="ARBA00023315"/>
    </source>
</evidence>
<accession>A0A453MRP3</accession>
<dbReference type="AlphaFoldDB" id="A0A453MRP3"/>
<protein>
    <recommendedName>
        <fullName evidence="6">Anthranilate N-benzoyltransferase protein 1</fullName>
    </recommendedName>
</protein>
<dbReference type="Gene3D" id="3.30.559.10">
    <property type="entry name" value="Chloramphenicol acetyltransferase-like domain"/>
    <property type="match status" value="2"/>
</dbReference>
<proteinExistence type="inferred from homology"/>
<dbReference type="EnsemblPlants" id="AET6Gv20051100.3">
    <property type="protein sequence ID" value="AET6Gv20051100.3"/>
    <property type="gene ID" value="AET6Gv20051100"/>
</dbReference>
<dbReference type="PANTHER" id="PTHR31642:SF239">
    <property type="entry name" value="NPH3 DOMAIN-CONTAINING PROTEIN"/>
    <property type="match status" value="1"/>
</dbReference>
<keyword evidence="2" id="KW-0808">Transferase</keyword>
<evidence type="ECO:0000313" key="5">
    <source>
        <dbReference type="Proteomes" id="UP000015105"/>
    </source>
</evidence>
<name>A0A453MRP3_AEGTS</name>
<dbReference type="GO" id="GO:0016747">
    <property type="term" value="F:acyltransferase activity, transferring groups other than amino-acyl groups"/>
    <property type="evidence" value="ECO:0007669"/>
    <property type="project" value="UniProtKB-ARBA"/>
</dbReference>
<sequence length="443" mass="49233">KRKKQQLLLEMAGEEEAQVMESCFVTPAADTPTRAIRLSPFDLMLANRGYTPLVHFYRRPETAGDDFFDVTRLKTALGKALVPFYPLAGRLRAGADGRLEIDCNGKGMLFLVAHSRLTVDDFSDFKPSSKQRRLFVPHANHSDSLLWTTQCGGVVLGSAIHHAAMDGSVVFHFFRTWSAFSRDGDRAMVNLPCHDRTRLSARDPPVVHPDGLAVFSPKINLPPQPGPVVNEVVGFTLAKDQLSTLKHISGGDGVSTFSAVSAHLWQCMCLARNLPPDATTQLMFSANVRRIMRPPLPDGYFGNAIINLSVGDKAHAIASRELSYIARRIRDTHRRVNDELVHSAIDYLELAKRDDERPATGNLPVTDIRVVSWLGMPSYDADFSWGRPLAMFRAEPNRGGFVHLIDSAQGDGSVRIIMSIEAAILSEFKRLLYAKFNMLYSKF</sequence>
<evidence type="ECO:0000256" key="2">
    <source>
        <dbReference type="ARBA" id="ARBA00022679"/>
    </source>
</evidence>
<dbReference type="Gramene" id="AET6Gv20051100.3">
    <property type="protein sequence ID" value="AET6Gv20051100.3"/>
    <property type="gene ID" value="AET6Gv20051100"/>
</dbReference>
<reference evidence="4" key="3">
    <citation type="journal article" date="2017" name="Nature">
        <title>Genome sequence of the progenitor of the wheat D genome Aegilops tauschii.</title>
        <authorList>
            <person name="Luo M.C."/>
            <person name="Gu Y.Q."/>
            <person name="Puiu D."/>
            <person name="Wang H."/>
            <person name="Twardziok S.O."/>
            <person name="Deal K.R."/>
            <person name="Huo N."/>
            <person name="Zhu T."/>
            <person name="Wang L."/>
            <person name="Wang Y."/>
            <person name="McGuire P.E."/>
            <person name="Liu S."/>
            <person name="Long H."/>
            <person name="Ramasamy R.K."/>
            <person name="Rodriguez J.C."/>
            <person name="Van S.L."/>
            <person name="Yuan L."/>
            <person name="Wang Z."/>
            <person name="Xia Z."/>
            <person name="Xiao L."/>
            <person name="Anderson O.D."/>
            <person name="Ouyang S."/>
            <person name="Liang Y."/>
            <person name="Zimin A.V."/>
            <person name="Pertea G."/>
            <person name="Qi P."/>
            <person name="Bennetzen J.L."/>
            <person name="Dai X."/>
            <person name="Dawson M.W."/>
            <person name="Muller H.G."/>
            <person name="Kugler K."/>
            <person name="Rivarola-Duarte L."/>
            <person name="Spannagl M."/>
            <person name="Mayer K.F.X."/>
            <person name="Lu F.H."/>
            <person name="Bevan M.W."/>
            <person name="Leroy P."/>
            <person name="Li P."/>
            <person name="You F.M."/>
            <person name="Sun Q."/>
            <person name="Liu Z."/>
            <person name="Lyons E."/>
            <person name="Wicker T."/>
            <person name="Salzberg S.L."/>
            <person name="Devos K.M."/>
            <person name="Dvorak J."/>
        </authorList>
    </citation>
    <scope>NUCLEOTIDE SEQUENCE [LARGE SCALE GENOMIC DNA]</scope>
    <source>
        <strain evidence="4">cv. AL8/78</strain>
    </source>
</reference>
<evidence type="ECO:0008006" key="6">
    <source>
        <dbReference type="Google" id="ProtNLM"/>
    </source>
</evidence>
<comment type="similarity">
    <text evidence="1">Belongs to the plant acyltransferase family.</text>
</comment>
<keyword evidence="5" id="KW-1185">Reference proteome</keyword>
<dbReference type="Proteomes" id="UP000015105">
    <property type="component" value="Chromosome 6D"/>
</dbReference>
<reference evidence="5" key="2">
    <citation type="journal article" date="2017" name="Nat. Plants">
        <title>The Aegilops tauschii genome reveals multiple impacts of transposons.</title>
        <authorList>
            <person name="Zhao G."/>
            <person name="Zou C."/>
            <person name="Li K."/>
            <person name="Wang K."/>
            <person name="Li T."/>
            <person name="Gao L."/>
            <person name="Zhang X."/>
            <person name="Wang H."/>
            <person name="Yang Z."/>
            <person name="Liu X."/>
            <person name="Jiang W."/>
            <person name="Mao L."/>
            <person name="Kong X."/>
            <person name="Jiao Y."/>
            <person name="Jia J."/>
        </authorList>
    </citation>
    <scope>NUCLEOTIDE SEQUENCE [LARGE SCALE GENOMIC DNA]</scope>
    <source>
        <strain evidence="5">cv. AL8/78</strain>
    </source>
</reference>
<organism evidence="4 5">
    <name type="scientific">Aegilops tauschii subsp. strangulata</name>
    <name type="common">Goatgrass</name>
    <dbReference type="NCBI Taxonomy" id="200361"/>
    <lineage>
        <taxon>Eukaryota</taxon>
        <taxon>Viridiplantae</taxon>
        <taxon>Streptophyta</taxon>
        <taxon>Embryophyta</taxon>
        <taxon>Tracheophyta</taxon>
        <taxon>Spermatophyta</taxon>
        <taxon>Magnoliopsida</taxon>
        <taxon>Liliopsida</taxon>
        <taxon>Poales</taxon>
        <taxon>Poaceae</taxon>
        <taxon>BOP clade</taxon>
        <taxon>Pooideae</taxon>
        <taxon>Triticodae</taxon>
        <taxon>Triticeae</taxon>
        <taxon>Triticinae</taxon>
        <taxon>Aegilops</taxon>
    </lineage>
</organism>
<dbReference type="InterPro" id="IPR023213">
    <property type="entry name" value="CAT-like_dom_sf"/>
</dbReference>